<organism evidence="3">
    <name type="scientific">Rhodosorus marinus</name>
    <dbReference type="NCBI Taxonomy" id="101924"/>
    <lineage>
        <taxon>Eukaryota</taxon>
        <taxon>Rhodophyta</taxon>
        <taxon>Stylonematophyceae</taxon>
        <taxon>Stylonematales</taxon>
        <taxon>Stylonemataceae</taxon>
        <taxon>Rhodosorus</taxon>
    </lineage>
</organism>
<evidence type="ECO:0008006" key="5">
    <source>
        <dbReference type="Google" id="ProtNLM"/>
    </source>
</evidence>
<dbReference type="EMBL" id="HBHW01000783">
    <property type="protein sequence ID" value="CAE0032674.1"/>
    <property type="molecule type" value="Transcribed_RNA"/>
</dbReference>
<accession>A0A7S2Z928</accession>
<dbReference type="GO" id="GO:0003723">
    <property type="term" value="F:RNA binding"/>
    <property type="evidence" value="ECO:0007669"/>
    <property type="project" value="UniProtKB-KW"/>
</dbReference>
<evidence type="ECO:0000256" key="2">
    <source>
        <dbReference type="SAM" id="MobiDB-lite"/>
    </source>
</evidence>
<proteinExistence type="predicted"/>
<dbReference type="InterPro" id="IPR036986">
    <property type="entry name" value="S4_RNA-bd_sf"/>
</dbReference>
<protein>
    <recommendedName>
        <fullName evidence="5">RNA-binding S4 domain-containing protein</fullName>
    </recommendedName>
</protein>
<evidence type="ECO:0000256" key="1">
    <source>
        <dbReference type="PROSITE-ProRule" id="PRU00182"/>
    </source>
</evidence>
<feature type="compositionally biased region" description="Basic and acidic residues" evidence="2">
    <location>
        <begin position="231"/>
        <end position="256"/>
    </location>
</feature>
<gene>
    <name evidence="3" type="ORF">RMAR00112_LOCUS611</name>
    <name evidence="4" type="ORF">RMAR00112_LOCUS614</name>
</gene>
<evidence type="ECO:0000313" key="4">
    <source>
        <dbReference type="EMBL" id="CAE0032674.1"/>
    </source>
</evidence>
<dbReference type="EMBL" id="HBHW01000780">
    <property type="protein sequence ID" value="CAE0032671.1"/>
    <property type="molecule type" value="Transcribed_RNA"/>
</dbReference>
<dbReference type="Gene3D" id="3.10.290.10">
    <property type="entry name" value="RNA-binding S4 domain"/>
    <property type="match status" value="1"/>
</dbReference>
<feature type="region of interest" description="Disordered" evidence="2">
    <location>
        <begin position="203"/>
        <end position="270"/>
    </location>
</feature>
<dbReference type="PROSITE" id="PS50889">
    <property type="entry name" value="S4"/>
    <property type="match status" value="1"/>
</dbReference>
<keyword evidence="1" id="KW-0694">RNA-binding</keyword>
<dbReference type="SUPFAM" id="SSF55174">
    <property type="entry name" value="Alpha-L RNA-binding motif"/>
    <property type="match status" value="1"/>
</dbReference>
<evidence type="ECO:0000313" key="3">
    <source>
        <dbReference type="EMBL" id="CAE0032671.1"/>
    </source>
</evidence>
<name>A0A7S2Z928_9RHOD</name>
<feature type="compositionally biased region" description="Basic residues" evidence="2">
    <location>
        <begin position="205"/>
        <end position="214"/>
    </location>
</feature>
<sequence length="270" mass="30227">MEGLGFCFGGNVVGTPRITGGNVCGRRGEGFVRVRIGKQEPQLGENGPVEGKELSMDLDDYRAGDRFRDVEEDWEEVDTGDDADEIVYENVSVDEFGMDSEGRDVVEDGLPLKPVSIRRKKTPEKSDPASQPVLPENQKLLNALKVFKIAASDTCEYLIRAGRVEVNGNVIKDSKFAVNARKDKIVVNGGWINSKQSIDLLERTKPKKGKKKKKTEPEPVTDQDVDILPRGQRDFRSSKVVKRNEEGEKFKGREIDGGFSSKRGRRRPRY</sequence>
<dbReference type="AlphaFoldDB" id="A0A7S2Z928"/>
<reference evidence="3" key="1">
    <citation type="submission" date="2021-01" db="EMBL/GenBank/DDBJ databases">
        <authorList>
            <person name="Corre E."/>
            <person name="Pelletier E."/>
            <person name="Niang G."/>
            <person name="Scheremetjew M."/>
            <person name="Finn R."/>
            <person name="Kale V."/>
            <person name="Holt S."/>
            <person name="Cochrane G."/>
            <person name="Meng A."/>
            <person name="Brown T."/>
            <person name="Cohen L."/>
        </authorList>
    </citation>
    <scope>NUCLEOTIDE SEQUENCE</scope>
    <source>
        <strain evidence="3">CCMP 769</strain>
    </source>
</reference>